<dbReference type="SUPFAM" id="SSF54791">
    <property type="entry name" value="Eukaryotic type KH-domain (KH-domain type I)"/>
    <property type="match status" value="1"/>
</dbReference>
<keyword evidence="4" id="KW-0963">Cytoplasm</keyword>
<keyword evidence="8" id="KW-0539">Nucleus</keyword>
<dbReference type="GO" id="GO:0000467">
    <property type="term" value="P:exonucleolytic trimming to generate mature 3'-end of 5.8S rRNA from tricistronic rRNA transcript (SSU-rRNA, 5.8S rRNA, LSU-rRNA)"/>
    <property type="evidence" value="ECO:0007669"/>
    <property type="project" value="TreeGrafter"/>
</dbReference>
<dbReference type="InterPro" id="IPR026699">
    <property type="entry name" value="Exosome_RNA_bind1/RRP40/RRP4"/>
</dbReference>
<evidence type="ECO:0000256" key="5">
    <source>
        <dbReference type="ARBA" id="ARBA00022552"/>
    </source>
</evidence>
<evidence type="ECO:0000256" key="9">
    <source>
        <dbReference type="ARBA" id="ARBA00030615"/>
    </source>
</evidence>
<dbReference type="Proteomes" id="UP000193986">
    <property type="component" value="Unassembled WGS sequence"/>
</dbReference>
<evidence type="ECO:0000313" key="13">
    <source>
        <dbReference type="Proteomes" id="UP000193986"/>
    </source>
</evidence>
<evidence type="ECO:0000256" key="1">
    <source>
        <dbReference type="ARBA" id="ARBA00004496"/>
    </source>
</evidence>
<dbReference type="GO" id="GO:0034475">
    <property type="term" value="P:U4 snRNA 3'-end processing"/>
    <property type="evidence" value="ECO:0007669"/>
    <property type="project" value="TreeGrafter"/>
</dbReference>
<dbReference type="FunFam" id="2.40.50.140:FF:000112">
    <property type="entry name" value="Exosome complex component RRP40"/>
    <property type="match status" value="1"/>
</dbReference>
<dbReference type="Pfam" id="PF18311">
    <property type="entry name" value="Rrp40_N"/>
    <property type="match status" value="1"/>
</dbReference>
<dbReference type="GO" id="GO:0071051">
    <property type="term" value="P:poly(A)-dependent snoRNA 3'-end processing"/>
    <property type="evidence" value="ECO:0007669"/>
    <property type="project" value="TreeGrafter"/>
</dbReference>
<evidence type="ECO:0000259" key="10">
    <source>
        <dbReference type="Pfam" id="PF15985"/>
    </source>
</evidence>
<dbReference type="CDD" id="cd05790">
    <property type="entry name" value="S1_Rrp40"/>
    <property type="match status" value="1"/>
</dbReference>
<proteinExistence type="inferred from homology"/>
<dbReference type="PANTHER" id="PTHR21321">
    <property type="entry name" value="PNAS-3 RELATED"/>
    <property type="match status" value="1"/>
</dbReference>
<evidence type="ECO:0000256" key="2">
    <source>
        <dbReference type="ARBA" id="ARBA00004604"/>
    </source>
</evidence>
<dbReference type="Pfam" id="PF15985">
    <property type="entry name" value="KH_6"/>
    <property type="match status" value="1"/>
</dbReference>
<dbReference type="GO" id="GO:0000177">
    <property type="term" value="C:cytoplasmic exosome (RNase complex)"/>
    <property type="evidence" value="ECO:0007669"/>
    <property type="project" value="TreeGrafter"/>
</dbReference>
<feature type="domain" description="Exosome complex exonuclease Rrp40 N-terminal" evidence="11">
    <location>
        <begin position="22"/>
        <end position="75"/>
    </location>
</feature>
<dbReference type="SUPFAM" id="SSF50249">
    <property type="entry name" value="Nucleic acid-binding proteins"/>
    <property type="match status" value="1"/>
</dbReference>
<protein>
    <recommendedName>
        <fullName evidence="9">Ribosomal RNA-processing protein 40</fullName>
    </recommendedName>
</protein>
<dbReference type="InterPro" id="IPR036612">
    <property type="entry name" value="KH_dom_type_1_sf"/>
</dbReference>
<gene>
    <name evidence="12" type="ORF">BCR39DRAFT_526256</name>
</gene>
<dbReference type="CDD" id="cd22526">
    <property type="entry name" value="KH-I_Rrp40"/>
    <property type="match status" value="1"/>
</dbReference>
<keyword evidence="7" id="KW-0694">RNA-binding</keyword>
<dbReference type="Gene3D" id="3.30.1370.10">
    <property type="entry name" value="K Homology domain, type 1"/>
    <property type="match status" value="1"/>
</dbReference>
<dbReference type="InterPro" id="IPR004088">
    <property type="entry name" value="KH_dom_type_1"/>
</dbReference>
<dbReference type="FunCoup" id="A0A1Y2B937">
    <property type="interactions" value="362"/>
</dbReference>
<comment type="caution">
    <text evidence="12">The sequence shown here is derived from an EMBL/GenBank/DDBJ whole genome shotgun (WGS) entry which is preliminary data.</text>
</comment>
<dbReference type="OrthoDB" id="340500at2759"/>
<evidence type="ECO:0000256" key="8">
    <source>
        <dbReference type="ARBA" id="ARBA00023242"/>
    </source>
</evidence>
<dbReference type="STRING" id="71784.A0A1Y2B937"/>
<dbReference type="PANTHER" id="PTHR21321:SF1">
    <property type="entry name" value="EXOSOME COMPLEX COMPONENT RRP40"/>
    <property type="match status" value="1"/>
</dbReference>
<evidence type="ECO:0000259" key="11">
    <source>
        <dbReference type="Pfam" id="PF18311"/>
    </source>
</evidence>
<dbReference type="Gene3D" id="2.40.50.140">
    <property type="entry name" value="Nucleic acid-binding proteins"/>
    <property type="match status" value="1"/>
</dbReference>
<dbReference type="InterPro" id="IPR041054">
    <property type="entry name" value="Rrp40_N_euk"/>
</dbReference>
<name>A0A1Y2B937_9TREE</name>
<evidence type="ECO:0000313" key="12">
    <source>
        <dbReference type="EMBL" id="ORY31352.1"/>
    </source>
</evidence>
<dbReference type="InterPro" id="IPR012340">
    <property type="entry name" value="NA-bd_OB-fold"/>
</dbReference>
<evidence type="ECO:0000256" key="4">
    <source>
        <dbReference type="ARBA" id="ARBA00022490"/>
    </source>
</evidence>
<evidence type="ECO:0000256" key="7">
    <source>
        <dbReference type="ARBA" id="ARBA00022884"/>
    </source>
</evidence>
<keyword evidence="13" id="KW-1185">Reference proteome</keyword>
<dbReference type="GO" id="GO:0000176">
    <property type="term" value="C:nuclear exosome (RNase complex)"/>
    <property type="evidence" value="ECO:0007669"/>
    <property type="project" value="TreeGrafter"/>
</dbReference>
<dbReference type="GO" id="GO:0071035">
    <property type="term" value="P:nuclear polyadenylation-dependent rRNA catabolic process"/>
    <property type="evidence" value="ECO:0007669"/>
    <property type="project" value="TreeGrafter"/>
</dbReference>
<dbReference type="Pfam" id="PF21262">
    <property type="entry name" value="RRP40_S1"/>
    <property type="match status" value="1"/>
</dbReference>
<dbReference type="AlphaFoldDB" id="A0A1Y2B937"/>
<sequence length="245" mass="26091">MTSLVLPGDVIPLTPSSSSSFTLGPGIGIASSSSSSSSHDPTSIYIATRAGLLRSTKGKSKDKRDSTWVEGRTKRYVPAQKELVLGTIIARHAEGYRVDIGSAQMATLDSLAFEGATKRSKPNLKVGTLVYARVSLASRDMEPELECVDPATGKAEGFGELKGGVMVNCSLQMCRQLLTPKSPLLTYLATSIPFETAIGLNGRIWFKSPTVGQMIALKRVVEGVDAGDIVVDKTEIERVAKAFLA</sequence>
<dbReference type="GO" id="GO:0071034">
    <property type="term" value="P:CUT catabolic process"/>
    <property type="evidence" value="ECO:0007669"/>
    <property type="project" value="TreeGrafter"/>
</dbReference>
<feature type="domain" description="K Homology" evidence="10">
    <location>
        <begin position="164"/>
        <end position="211"/>
    </location>
</feature>
<dbReference type="InterPro" id="IPR037319">
    <property type="entry name" value="Rrp40_S1"/>
</dbReference>
<keyword evidence="6" id="KW-0271">Exosome</keyword>
<dbReference type="GO" id="GO:0003723">
    <property type="term" value="F:RNA binding"/>
    <property type="evidence" value="ECO:0007669"/>
    <property type="project" value="UniProtKB-KW"/>
</dbReference>
<evidence type="ECO:0000256" key="3">
    <source>
        <dbReference type="ARBA" id="ARBA00007841"/>
    </source>
</evidence>
<dbReference type="InParanoid" id="A0A1Y2B937"/>
<dbReference type="GO" id="GO:0071038">
    <property type="term" value="P:TRAMP-dependent tRNA surveillance pathway"/>
    <property type="evidence" value="ECO:0007669"/>
    <property type="project" value="TreeGrafter"/>
</dbReference>
<dbReference type="EMBL" id="MCFC01000015">
    <property type="protein sequence ID" value="ORY31352.1"/>
    <property type="molecule type" value="Genomic_DNA"/>
</dbReference>
<dbReference type="GO" id="GO:0005730">
    <property type="term" value="C:nucleolus"/>
    <property type="evidence" value="ECO:0007669"/>
    <property type="project" value="UniProtKB-SubCell"/>
</dbReference>
<reference evidence="12 13" key="1">
    <citation type="submission" date="2016-07" db="EMBL/GenBank/DDBJ databases">
        <title>Pervasive Adenine N6-methylation of Active Genes in Fungi.</title>
        <authorList>
            <consortium name="DOE Joint Genome Institute"/>
            <person name="Mondo S.J."/>
            <person name="Dannebaum R.O."/>
            <person name="Kuo R.C."/>
            <person name="Labutti K."/>
            <person name="Haridas S."/>
            <person name="Kuo A."/>
            <person name="Salamov A."/>
            <person name="Ahrendt S.R."/>
            <person name="Lipzen A."/>
            <person name="Sullivan W."/>
            <person name="Andreopoulos W.B."/>
            <person name="Clum A."/>
            <person name="Lindquist E."/>
            <person name="Daum C."/>
            <person name="Ramamoorthy G.K."/>
            <person name="Gryganskyi A."/>
            <person name="Culley D."/>
            <person name="Magnuson J.K."/>
            <person name="James T.Y."/>
            <person name="O'Malley M.A."/>
            <person name="Stajich J.E."/>
            <person name="Spatafora J.W."/>
            <person name="Visel A."/>
            <person name="Grigoriev I.V."/>
        </authorList>
    </citation>
    <scope>NUCLEOTIDE SEQUENCE [LARGE SCALE GENOMIC DNA]</scope>
    <source>
        <strain evidence="12 13">68-887.2</strain>
    </source>
</reference>
<comment type="subcellular location">
    <subcellularLocation>
        <location evidence="1">Cytoplasm</location>
    </subcellularLocation>
    <subcellularLocation>
        <location evidence="2">Nucleus</location>
        <location evidence="2">Nucleolus</location>
    </subcellularLocation>
</comment>
<dbReference type="InterPro" id="IPR049469">
    <property type="entry name" value="RRP40_KH-I"/>
</dbReference>
<keyword evidence="5" id="KW-0698">rRNA processing</keyword>
<evidence type="ECO:0000256" key="6">
    <source>
        <dbReference type="ARBA" id="ARBA00022835"/>
    </source>
</evidence>
<accession>A0A1Y2B937</accession>
<organism evidence="12 13">
    <name type="scientific">Naematelia encephala</name>
    <dbReference type="NCBI Taxonomy" id="71784"/>
    <lineage>
        <taxon>Eukaryota</taxon>
        <taxon>Fungi</taxon>
        <taxon>Dikarya</taxon>
        <taxon>Basidiomycota</taxon>
        <taxon>Agaricomycotina</taxon>
        <taxon>Tremellomycetes</taxon>
        <taxon>Tremellales</taxon>
        <taxon>Naemateliaceae</taxon>
        <taxon>Naematelia</taxon>
    </lineage>
</organism>
<comment type="similarity">
    <text evidence="3">Belongs to the RRP40 family.</text>
</comment>